<dbReference type="PANTHER" id="PTHR30537:SF26">
    <property type="entry name" value="GLYCINE CLEAVAGE SYSTEM TRANSCRIPTIONAL ACTIVATOR"/>
    <property type="match status" value="1"/>
</dbReference>
<keyword evidence="4" id="KW-0804">Transcription</keyword>
<dbReference type="InterPro" id="IPR005119">
    <property type="entry name" value="LysR_subst-bd"/>
</dbReference>
<sequence>MKRKIPGVELLIAFETAARHQSFTRAAEELSLTQSAVCRQIAALEDYLGVALFNRVRRRVLLSEAGRLYARQVRENLKRIEHDTLSLMAHRGSGVLELAAIPTFASRWLIPRLVDFHASHPNIGIDLTTRAEPFMFNDTPFDAAIHFGDPIWPGAVIEYLFGEEMIPVCNPGLMHGQTRIEPEKLAKMALLHQSSRPEAWRQWFDMMGVRGVNVMGGPRYELFSMLIPAAQAGLGVALVPHFFVQKELASGELVSPCPVTLSSQRGYYLVYPEDRAGSASLQAFGQWLHGQAEAYRREMGAAGATGEQAANSTGHTNNAA</sequence>
<evidence type="ECO:0000256" key="5">
    <source>
        <dbReference type="SAM" id="MobiDB-lite"/>
    </source>
</evidence>
<protein>
    <submittedName>
        <fullName evidence="7">Transcriptional regulator GcvA</fullName>
    </submittedName>
</protein>
<dbReference type="CDD" id="cd08481">
    <property type="entry name" value="PBP2_GcdR_like"/>
    <property type="match status" value="1"/>
</dbReference>
<dbReference type="Pfam" id="PF00126">
    <property type="entry name" value="HTH_1"/>
    <property type="match status" value="1"/>
</dbReference>
<dbReference type="InterPro" id="IPR000847">
    <property type="entry name" value="LysR_HTH_N"/>
</dbReference>
<name>A0ABV4UDS0_9RHOO</name>
<feature type="compositionally biased region" description="Polar residues" evidence="5">
    <location>
        <begin position="308"/>
        <end position="320"/>
    </location>
</feature>
<dbReference type="PANTHER" id="PTHR30537">
    <property type="entry name" value="HTH-TYPE TRANSCRIPTIONAL REGULATOR"/>
    <property type="match status" value="1"/>
</dbReference>
<keyword evidence="3" id="KW-0238">DNA-binding</keyword>
<evidence type="ECO:0000256" key="1">
    <source>
        <dbReference type="ARBA" id="ARBA00009437"/>
    </source>
</evidence>
<evidence type="ECO:0000256" key="3">
    <source>
        <dbReference type="ARBA" id="ARBA00023125"/>
    </source>
</evidence>
<dbReference type="InterPro" id="IPR036388">
    <property type="entry name" value="WH-like_DNA-bd_sf"/>
</dbReference>
<evidence type="ECO:0000256" key="4">
    <source>
        <dbReference type="ARBA" id="ARBA00023163"/>
    </source>
</evidence>
<dbReference type="NCBIfam" id="NF008352">
    <property type="entry name" value="PRK11139.1"/>
    <property type="match status" value="1"/>
</dbReference>
<dbReference type="RefSeq" id="WP_418890345.1">
    <property type="nucleotide sequence ID" value="NZ_JBEUWX010000002.1"/>
</dbReference>
<organism evidence="7 8">
    <name type="scientific">Dentiradicibacter hellwigii</name>
    <dbReference type="NCBI Taxonomy" id="3149053"/>
    <lineage>
        <taxon>Bacteria</taxon>
        <taxon>Pseudomonadati</taxon>
        <taxon>Pseudomonadota</taxon>
        <taxon>Betaproteobacteria</taxon>
        <taxon>Rhodocyclales</taxon>
        <taxon>Rhodocyclaceae</taxon>
        <taxon>Dentiradicibacter</taxon>
    </lineage>
</organism>
<evidence type="ECO:0000313" key="7">
    <source>
        <dbReference type="EMBL" id="MFA9949200.1"/>
    </source>
</evidence>
<dbReference type="InterPro" id="IPR058163">
    <property type="entry name" value="LysR-type_TF_proteobact-type"/>
</dbReference>
<dbReference type="SUPFAM" id="SSF46785">
    <property type="entry name" value="Winged helix' DNA-binding domain"/>
    <property type="match status" value="1"/>
</dbReference>
<reference evidence="8" key="1">
    <citation type="submission" date="2024-06" db="EMBL/GenBank/DDBJ databases">
        <title>Radixoralia hellwigii gen. nov., sp nov., isolated from a root canal in the human oral cavity.</title>
        <authorList>
            <person name="Bartsch S."/>
            <person name="Wittmer A."/>
            <person name="Schulz A.-K."/>
            <person name="Neumann-Schaal M."/>
            <person name="Wolf J."/>
            <person name="Gronow S."/>
            <person name="Tennert C."/>
            <person name="Haecker G."/>
            <person name="Cieplik F."/>
            <person name="Al-Ahmad A."/>
        </authorList>
    </citation>
    <scope>NUCLEOTIDE SEQUENCE [LARGE SCALE GENOMIC DNA]</scope>
    <source>
        <strain evidence="8">Wk13</strain>
    </source>
</reference>
<feature type="region of interest" description="Disordered" evidence="5">
    <location>
        <begin position="300"/>
        <end position="320"/>
    </location>
</feature>
<feature type="domain" description="HTH lysR-type" evidence="6">
    <location>
        <begin position="6"/>
        <end position="63"/>
    </location>
</feature>
<dbReference type="Gene3D" id="1.10.10.10">
    <property type="entry name" value="Winged helix-like DNA-binding domain superfamily/Winged helix DNA-binding domain"/>
    <property type="match status" value="1"/>
</dbReference>
<dbReference type="Pfam" id="PF03466">
    <property type="entry name" value="LysR_substrate"/>
    <property type="match status" value="1"/>
</dbReference>
<dbReference type="Proteomes" id="UP001574673">
    <property type="component" value="Unassembled WGS sequence"/>
</dbReference>
<dbReference type="Gene3D" id="3.40.190.10">
    <property type="entry name" value="Periplasmic binding protein-like II"/>
    <property type="match status" value="2"/>
</dbReference>
<evidence type="ECO:0000256" key="2">
    <source>
        <dbReference type="ARBA" id="ARBA00023015"/>
    </source>
</evidence>
<gene>
    <name evidence="7" type="primary">gcvA</name>
    <name evidence="7" type="ORF">ABCS64_02460</name>
</gene>
<keyword evidence="8" id="KW-1185">Reference proteome</keyword>
<comment type="similarity">
    <text evidence="1">Belongs to the LysR transcriptional regulatory family.</text>
</comment>
<dbReference type="InterPro" id="IPR036390">
    <property type="entry name" value="WH_DNA-bd_sf"/>
</dbReference>
<accession>A0ABV4UDS0</accession>
<evidence type="ECO:0000313" key="8">
    <source>
        <dbReference type="Proteomes" id="UP001574673"/>
    </source>
</evidence>
<dbReference type="PRINTS" id="PR00039">
    <property type="entry name" value="HTHLYSR"/>
</dbReference>
<dbReference type="PROSITE" id="PS50931">
    <property type="entry name" value="HTH_LYSR"/>
    <property type="match status" value="1"/>
</dbReference>
<dbReference type="EMBL" id="JBEUWX010000002">
    <property type="protein sequence ID" value="MFA9949200.1"/>
    <property type="molecule type" value="Genomic_DNA"/>
</dbReference>
<evidence type="ECO:0000259" key="6">
    <source>
        <dbReference type="PROSITE" id="PS50931"/>
    </source>
</evidence>
<keyword evidence="2" id="KW-0805">Transcription regulation</keyword>
<dbReference type="SUPFAM" id="SSF53850">
    <property type="entry name" value="Periplasmic binding protein-like II"/>
    <property type="match status" value="1"/>
</dbReference>
<proteinExistence type="inferred from homology"/>
<comment type="caution">
    <text evidence="7">The sequence shown here is derived from an EMBL/GenBank/DDBJ whole genome shotgun (WGS) entry which is preliminary data.</text>
</comment>